<sequence>MRRGRTQTRSDSLSTVKVTVFITSELPSICARHLFTTLRLQPLSSPHSPSSFSLTSPRWHSSGHLVAF</sequence>
<proteinExistence type="predicted"/>
<evidence type="ECO:0000313" key="2">
    <source>
        <dbReference type="Proteomes" id="UP000831701"/>
    </source>
</evidence>
<comment type="caution">
    <text evidence="1">The sequence shown here is derived from an EMBL/GenBank/DDBJ whole genome shotgun (WGS) entry which is preliminary data.</text>
</comment>
<organism evidence="1 2">
    <name type="scientific">Scortum barcoo</name>
    <name type="common">barcoo grunter</name>
    <dbReference type="NCBI Taxonomy" id="214431"/>
    <lineage>
        <taxon>Eukaryota</taxon>
        <taxon>Metazoa</taxon>
        <taxon>Chordata</taxon>
        <taxon>Craniata</taxon>
        <taxon>Vertebrata</taxon>
        <taxon>Euteleostomi</taxon>
        <taxon>Actinopterygii</taxon>
        <taxon>Neopterygii</taxon>
        <taxon>Teleostei</taxon>
        <taxon>Neoteleostei</taxon>
        <taxon>Acanthomorphata</taxon>
        <taxon>Eupercaria</taxon>
        <taxon>Centrarchiformes</taxon>
        <taxon>Terapontoidei</taxon>
        <taxon>Terapontidae</taxon>
        <taxon>Scortum</taxon>
    </lineage>
</organism>
<accession>A0ACB8VR72</accession>
<reference evidence="1" key="1">
    <citation type="submission" date="2022-04" db="EMBL/GenBank/DDBJ databases">
        <title>Jade perch genome.</title>
        <authorList>
            <person name="Chao B."/>
        </authorList>
    </citation>
    <scope>NUCLEOTIDE SEQUENCE</scope>
    <source>
        <strain evidence="1">CB-2022</strain>
    </source>
</reference>
<evidence type="ECO:0000313" key="1">
    <source>
        <dbReference type="EMBL" id="KAI3357412.1"/>
    </source>
</evidence>
<keyword evidence="2" id="KW-1185">Reference proteome</keyword>
<name>A0ACB8VR72_9TELE</name>
<protein>
    <submittedName>
        <fullName evidence="1">Uncharacterized protein</fullName>
    </submittedName>
</protein>
<dbReference type="EMBL" id="CM041549">
    <property type="protein sequence ID" value="KAI3357412.1"/>
    <property type="molecule type" value="Genomic_DNA"/>
</dbReference>
<dbReference type="Proteomes" id="UP000831701">
    <property type="component" value="Chromosome 19"/>
</dbReference>
<gene>
    <name evidence="1" type="ORF">L3Q82_015846</name>
</gene>